<evidence type="ECO:0000313" key="3">
    <source>
        <dbReference type="Proteomes" id="UP000320582"/>
    </source>
</evidence>
<gene>
    <name evidence="2" type="ORF">BD293_2701</name>
</gene>
<keyword evidence="1" id="KW-0732">Signal</keyword>
<proteinExistence type="predicted"/>
<keyword evidence="3" id="KW-1185">Reference proteome</keyword>
<protein>
    <recommendedName>
        <fullName evidence="4">Oxidoreductase molybdopterin-binding domain-containing protein</fullName>
    </recommendedName>
</protein>
<feature type="signal peptide" evidence="1">
    <location>
        <begin position="1"/>
        <end position="32"/>
    </location>
</feature>
<dbReference type="AlphaFoldDB" id="A0A543KG32"/>
<evidence type="ECO:0008006" key="4">
    <source>
        <dbReference type="Google" id="ProtNLM"/>
    </source>
</evidence>
<dbReference type="InterPro" id="IPR036374">
    <property type="entry name" value="OxRdtase_Mopterin-bd_sf"/>
</dbReference>
<dbReference type="SUPFAM" id="SSF56524">
    <property type="entry name" value="Oxidoreductase molybdopterin-binding domain"/>
    <property type="match status" value="1"/>
</dbReference>
<accession>A0A543KG32</accession>
<name>A0A543KG32_9RHOB</name>
<reference evidence="2 3" key="1">
    <citation type="submission" date="2019-06" db="EMBL/GenBank/DDBJ databases">
        <title>Genomic Encyclopedia of Archaeal and Bacterial Type Strains, Phase II (KMG-II): from individual species to whole genera.</title>
        <authorList>
            <person name="Goeker M."/>
        </authorList>
    </citation>
    <scope>NUCLEOTIDE SEQUENCE [LARGE SCALE GENOMIC DNA]</scope>
    <source>
        <strain evidence="2 3">DSM 18423</strain>
    </source>
</reference>
<dbReference type="Proteomes" id="UP000320582">
    <property type="component" value="Unassembled WGS sequence"/>
</dbReference>
<dbReference type="EMBL" id="VFPT01000001">
    <property type="protein sequence ID" value="TQM94046.1"/>
    <property type="molecule type" value="Genomic_DNA"/>
</dbReference>
<evidence type="ECO:0000313" key="2">
    <source>
        <dbReference type="EMBL" id="TQM94046.1"/>
    </source>
</evidence>
<comment type="caution">
    <text evidence="2">The sequence shown here is derived from an EMBL/GenBank/DDBJ whole genome shotgun (WGS) entry which is preliminary data.</text>
</comment>
<organism evidence="2 3">
    <name type="scientific">Roseinatronobacter monicus</name>
    <dbReference type="NCBI Taxonomy" id="393481"/>
    <lineage>
        <taxon>Bacteria</taxon>
        <taxon>Pseudomonadati</taxon>
        <taxon>Pseudomonadota</taxon>
        <taxon>Alphaproteobacteria</taxon>
        <taxon>Rhodobacterales</taxon>
        <taxon>Paracoccaceae</taxon>
        <taxon>Roseinatronobacter</taxon>
    </lineage>
</organism>
<sequence length="167" mass="18831">MQAWVKLNDHILARVKAACLCLMAVFLLPAMAEVYDLSVTGPDAETTATYDLNTLRALETVVVRTTTTWTEGVQEFVGVPLVTLLPDIPGAFDMRMTAINDYVVTMSSEVLTDRYPIVAYERNGALMSVRDKGPFWLIFPFDEDEAFTTEAMLSRSIWQLVRIEIMR</sequence>
<feature type="chain" id="PRO_5021791294" description="Oxidoreductase molybdopterin-binding domain-containing protein" evidence="1">
    <location>
        <begin position="33"/>
        <end position="167"/>
    </location>
</feature>
<evidence type="ECO:0000256" key="1">
    <source>
        <dbReference type="SAM" id="SignalP"/>
    </source>
</evidence>